<keyword evidence="1" id="KW-0812">Transmembrane</keyword>
<evidence type="ECO:0000256" key="1">
    <source>
        <dbReference type="SAM" id="Phobius"/>
    </source>
</evidence>
<sequence>MTDSSLILVPASCRDSEEIITPHPPGETKVIIKTVQSLSYSFFPMIEVFYRWIMILVSVILFGQFIVGPWMFACRAYFRCLGAFVYVAAVPAFPLYRGVPFKDPV</sequence>
<gene>
    <name evidence="2" type="ORF">MNBD_NITROSPIRAE02-50</name>
</gene>
<feature type="transmembrane region" description="Helical" evidence="1">
    <location>
        <begin position="49"/>
        <end position="67"/>
    </location>
</feature>
<proteinExistence type="predicted"/>
<keyword evidence="1" id="KW-1133">Transmembrane helix</keyword>
<protein>
    <submittedName>
        <fullName evidence="2">Uncharacterized protein</fullName>
    </submittedName>
</protein>
<dbReference type="AlphaFoldDB" id="A0A3B1D6Q8"/>
<dbReference type="EMBL" id="UOGH01000217">
    <property type="protein sequence ID" value="VAX31824.1"/>
    <property type="molecule type" value="Genomic_DNA"/>
</dbReference>
<feature type="non-terminal residue" evidence="2">
    <location>
        <position position="105"/>
    </location>
</feature>
<accession>A0A3B1D6Q8</accession>
<reference evidence="2" key="1">
    <citation type="submission" date="2018-06" db="EMBL/GenBank/DDBJ databases">
        <authorList>
            <person name="Zhirakovskaya E."/>
        </authorList>
    </citation>
    <scope>NUCLEOTIDE SEQUENCE</scope>
</reference>
<evidence type="ECO:0000313" key="2">
    <source>
        <dbReference type="EMBL" id="VAX31824.1"/>
    </source>
</evidence>
<organism evidence="2">
    <name type="scientific">hydrothermal vent metagenome</name>
    <dbReference type="NCBI Taxonomy" id="652676"/>
    <lineage>
        <taxon>unclassified sequences</taxon>
        <taxon>metagenomes</taxon>
        <taxon>ecological metagenomes</taxon>
    </lineage>
</organism>
<feature type="transmembrane region" description="Helical" evidence="1">
    <location>
        <begin position="76"/>
        <end position="96"/>
    </location>
</feature>
<name>A0A3B1D6Q8_9ZZZZ</name>
<keyword evidence="1" id="KW-0472">Membrane</keyword>